<reference evidence="4" key="1">
    <citation type="submission" date="2009-02" db="EMBL/GenBank/DDBJ databases">
        <title>Annotation of Streptomyces viridochromogenes strain DSM 40736.</title>
        <authorList>
            <consortium name="The Broad Institute Genome Sequencing Platform"/>
            <consortium name="Broad Institute Microbial Sequencing Center"/>
            <person name="Fischbach M."/>
            <person name="Godfrey P."/>
            <person name="Ward D."/>
            <person name="Young S."/>
            <person name="Zeng Q."/>
            <person name="Koehrsen M."/>
            <person name="Alvarado L."/>
            <person name="Berlin A.M."/>
            <person name="Bochicchio J."/>
            <person name="Borenstein D."/>
            <person name="Chapman S.B."/>
            <person name="Chen Z."/>
            <person name="Engels R."/>
            <person name="Freedman E."/>
            <person name="Gellesch M."/>
            <person name="Goldberg J."/>
            <person name="Griggs A."/>
            <person name="Gujja S."/>
            <person name="Heilman E.R."/>
            <person name="Heiman D.I."/>
            <person name="Hepburn T.A."/>
            <person name="Howarth C."/>
            <person name="Jen D."/>
            <person name="Larson L."/>
            <person name="Lewis B."/>
            <person name="Mehta T."/>
            <person name="Park D."/>
            <person name="Pearson M."/>
            <person name="Richards J."/>
            <person name="Roberts A."/>
            <person name="Saif S."/>
            <person name="Shea T.D."/>
            <person name="Shenoy N."/>
            <person name="Sisk P."/>
            <person name="Stolte C."/>
            <person name="Sykes S.N."/>
            <person name="Thomson T."/>
            <person name="Walk T."/>
            <person name="White J."/>
            <person name="Yandava C."/>
            <person name="Straight P."/>
            <person name="Clardy J."/>
            <person name="Hung D."/>
            <person name="Kolter R."/>
            <person name="Mekalanos J."/>
            <person name="Walker S."/>
            <person name="Walsh C.T."/>
            <person name="Wieland-Brown L.C."/>
            <person name="Haas B."/>
            <person name="Nusbaum C."/>
            <person name="Birren B."/>
        </authorList>
    </citation>
    <scope>NUCLEOTIDE SEQUENCE [LARGE SCALE GENOMIC DNA]</scope>
    <source>
        <strain evidence="4">DSM 40736 / JCM 4977 / BCRC 1201 / Tue 494</strain>
    </source>
</reference>
<keyword evidence="2" id="KW-0472">Membrane</keyword>
<gene>
    <name evidence="3" type="ORF">SSQG_00144</name>
</gene>
<protein>
    <submittedName>
        <fullName evidence="3">Uncharacterized protein</fullName>
    </submittedName>
</protein>
<evidence type="ECO:0000256" key="2">
    <source>
        <dbReference type="SAM" id="Phobius"/>
    </source>
</evidence>
<keyword evidence="2" id="KW-0812">Transmembrane</keyword>
<dbReference type="HOGENOM" id="CLU_2095580_0_0_11"/>
<feature type="region of interest" description="Disordered" evidence="1">
    <location>
        <begin position="84"/>
        <end position="126"/>
    </location>
</feature>
<keyword evidence="2" id="KW-1133">Transmembrane helix</keyword>
<dbReference type="eggNOG" id="ENOG5031PB8">
    <property type="taxonomic scope" value="Bacteria"/>
</dbReference>
<feature type="transmembrane region" description="Helical" evidence="2">
    <location>
        <begin position="33"/>
        <end position="53"/>
    </location>
</feature>
<dbReference type="Proteomes" id="UP000004184">
    <property type="component" value="Unassembled WGS sequence"/>
</dbReference>
<evidence type="ECO:0000313" key="3">
    <source>
        <dbReference type="EMBL" id="EFL29626.1"/>
    </source>
</evidence>
<name>D9X4G7_STRVT</name>
<feature type="compositionally biased region" description="Low complexity" evidence="1">
    <location>
        <begin position="89"/>
        <end position="101"/>
    </location>
</feature>
<accession>D9X4G7</accession>
<organism evidence="3 4">
    <name type="scientific">Streptomyces viridochromogenes (strain DSM 40736 / JCM 4977 / BCRC 1201 / Tue 494)</name>
    <dbReference type="NCBI Taxonomy" id="591159"/>
    <lineage>
        <taxon>Bacteria</taxon>
        <taxon>Bacillati</taxon>
        <taxon>Actinomycetota</taxon>
        <taxon>Actinomycetes</taxon>
        <taxon>Kitasatosporales</taxon>
        <taxon>Streptomycetaceae</taxon>
        <taxon>Streptomyces</taxon>
    </lineage>
</organism>
<dbReference type="AlphaFoldDB" id="D9X4G7"/>
<dbReference type="RefSeq" id="WP_003987711.1">
    <property type="nucleotide sequence ID" value="NZ_GG657757.1"/>
</dbReference>
<evidence type="ECO:0000313" key="4">
    <source>
        <dbReference type="Proteomes" id="UP000004184"/>
    </source>
</evidence>
<dbReference type="STRING" id="591159.SSQG_00144"/>
<proteinExistence type="predicted"/>
<sequence>MSRSRTAGVLTVAVLVIVSTPLVWLLGSPDAGQLVGASVQAATGVAALVWALLQRASDGSGSARRSRDQNVAVATGRVEAEGGAIASTGVRRPAGAPGGSARAERTGDAVARGEGSRASSGVDFGE</sequence>
<keyword evidence="4" id="KW-1185">Reference proteome</keyword>
<feature type="transmembrane region" description="Helical" evidence="2">
    <location>
        <begin position="7"/>
        <end position="27"/>
    </location>
</feature>
<dbReference type="EMBL" id="GG657757">
    <property type="protein sequence ID" value="EFL29626.1"/>
    <property type="molecule type" value="Genomic_DNA"/>
</dbReference>
<evidence type="ECO:0000256" key="1">
    <source>
        <dbReference type="SAM" id="MobiDB-lite"/>
    </source>
</evidence>